<organism evidence="5 6">
    <name type="scientific">Chitinophaga caseinilytica</name>
    <dbReference type="NCBI Taxonomy" id="2267521"/>
    <lineage>
        <taxon>Bacteria</taxon>
        <taxon>Pseudomonadati</taxon>
        <taxon>Bacteroidota</taxon>
        <taxon>Chitinophagia</taxon>
        <taxon>Chitinophagales</taxon>
        <taxon>Chitinophagaceae</taxon>
        <taxon>Chitinophaga</taxon>
    </lineage>
</organism>
<dbReference type="Proteomes" id="UP001449657">
    <property type="component" value="Chromosome"/>
</dbReference>
<dbReference type="Gene3D" id="1.10.10.60">
    <property type="entry name" value="Homeodomain-like"/>
    <property type="match status" value="1"/>
</dbReference>
<keyword evidence="2" id="KW-0238">DNA-binding</keyword>
<dbReference type="PANTHER" id="PTHR46796">
    <property type="entry name" value="HTH-TYPE TRANSCRIPTIONAL ACTIVATOR RHAS-RELATED"/>
    <property type="match status" value="1"/>
</dbReference>
<protein>
    <submittedName>
        <fullName evidence="5">Helix-turn-helix transcriptional regulator</fullName>
    </submittedName>
</protein>
<dbReference type="InterPro" id="IPR046532">
    <property type="entry name" value="DUF6597"/>
</dbReference>
<evidence type="ECO:0000256" key="3">
    <source>
        <dbReference type="ARBA" id="ARBA00023163"/>
    </source>
</evidence>
<name>A0ABZ2ZC56_9BACT</name>
<dbReference type="SUPFAM" id="SSF46689">
    <property type="entry name" value="Homeodomain-like"/>
    <property type="match status" value="1"/>
</dbReference>
<dbReference type="PROSITE" id="PS01124">
    <property type="entry name" value="HTH_ARAC_FAMILY_2"/>
    <property type="match status" value="1"/>
</dbReference>
<dbReference type="Pfam" id="PF12833">
    <property type="entry name" value="HTH_18"/>
    <property type="match status" value="1"/>
</dbReference>
<dbReference type="RefSeq" id="WP_341843456.1">
    <property type="nucleotide sequence ID" value="NZ_CP149792.1"/>
</dbReference>
<dbReference type="InterPro" id="IPR018060">
    <property type="entry name" value="HTH_AraC"/>
</dbReference>
<sequence length="257" mass="28788">MTIRKFQPSAPLAPFISEYLLIESDADILNQTIPGTSLVLSFRFGGRIVQESDSKSEVLPGSVISGLRKNARGFRYEKGTSNLLAVCREGAIHAFTRLPAHELFGLSVDTQDIFPSTEIHALLERLAEAPGHPQRLFLLETFLLRQLTQIPQDGLVLEAASLIKRQNGNLRIKSLAEALHISQDPLEKRFRARMGATPKQYAALVRLNTLVGRYHDTESLTQAAYEAGYFDQSHFIRDFRQFTGQTPKAYFSAARGW</sequence>
<keyword evidence="1" id="KW-0805">Transcription regulation</keyword>
<proteinExistence type="predicted"/>
<dbReference type="Pfam" id="PF20240">
    <property type="entry name" value="DUF6597"/>
    <property type="match status" value="1"/>
</dbReference>
<evidence type="ECO:0000256" key="2">
    <source>
        <dbReference type="ARBA" id="ARBA00023125"/>
    </source>
</evidence>
<dbReference type="InterPro" id="IPR009057">
    <property type="entry name" value="Homeodomain-like_sf"/>
</dbReference>
<evidence type="ECO:0000313" key="5">
    <source>
        <dbReference type="EMBL" id="WZN48877.1"/>
    </source>
</evidence>
<reference evidence="5 6" key="1">
    <citation type="submission" date="2024-03" db="EMBL/GenBank/DDBJ databases">
        <title>Chitinophaga caseinilytica sp. nov., a casein hydrolysing bacterium isolated from forest soil.</title>
        <authorList>
            <person name="Lee D.S."/>
            <person name="Han D.M."/>
            <person name="Baek J.H."/>
            <person name="Choi D.G."/>
            <person name="Jeon J.H."/>
            <person name="Jeon C.O."/>
        </authorList>
    </citation>
    <scope>NUCLEOTIDE SEQUENCE [LARGE SCALE GENOMIC DNA]</scope>
    <source>
        <strain evidence="5 6">KACC 19118</strain>
    </source>
</reference>
<dbReference type="EMBL" id="CP150096">
    <property type="protein sequence ID" value="WZN48877.1"/>
    <property type="molecule type" value="Genomic_DNA"/>
</dbReference>
<accession>A0ABZ2ZC56</accession>
<feature type="domain" description="HTH araC/xylS-type" evidence="4">
    <location>
        <begin position="153"/>
        <end position="253"/>
    </location>
</feature>
<dbReference type="PANTHER" id="PTHR46796:SF13">
    <property type="entry name" value="HTH-TYPE TRANSCRIPTIONAL ACTIVATOR RHAS"/>
    <property type="match status" value="1"/>
</dbReference>
<evidence type="ECO:0000259" key="4">
    <source>
        <dbReference type="PROSITE" id="PS01124"/>
    </source>
</evidence>
<dbReference type="InterPro" id="IPR050204">
    <property type="entry name" value="AraC_XylS_family_regulators"/>
</dbReference>
<keyword evidence="6" id="KW-1185">Reference proteome</keyword>
<dbReference type="SMART" id="SM00342">
    <property type="entry name" value="HTH_ARAC"/>
    <property type="match status" value="1"/>
</dbReference>
<evidence type="ECO:0000256" key="1">
    <source>
        <dbReference type="ARBA" id="ARBA00023015"/>
    </source>
</evidence>
<keyword evidence="3" id="KW-0804">Transcription</keyword>
<evidence type="ECO:0000313" key="6">
    <source>
        <dbReference type="Proteomes" id="UP001449657"/>
    </source>
</evidence>
<gene>
    <name evidence="5" type="ORF">WJU22_11910</name>
</gene>